<reference evidence="8" key="1">
    <citation type="journal article" date="2019" name="Int. J. Syst. Evol. Microbiol.">
        <title>The Global Catalogue of Microorganisms (GCM) 10K type strain sequencing project: providing services to taxonomists for standard genome sequencing and annotation.</title>
        <authorList>
            <consortium name="The Broad Institute Genomics Platform"/>
            <consortium name="The Broad Institute Genome Sequencing Center for Infectious Disease"/>
            <person name="Wu L."/>
            <person name="Ma J."/>
        </authorList>
    </citation>
    <scope>NUCLEOTIDE SEQUENCE [LARGE SCALE GENOMIC DNA]</scope>
    <source>
        <strain evidence="8">CCUG 57508</strain>
    </source>
</reference>
<evidence type="ECO:0000313" key="8">
    <source>
        <dbReference type="Proteomes" id="UP001597046"/>
    </source>
</evidence>
<feature type="domain" description="Histidine kinase/HSP90-like ATPase" evidence="5">
    <location>
        <begin position="315"/>
        <end position="400"/>
    </location>
</feature>
<dbReference type="RefSeq" id="WP_386052034.1">
    <property type="nucleotide sequence ID" value="NZ_JBHTKH010000003.1"/>
</dbReference>
<organism evidence="7 8">
    <name type="scientific">Terrabacter terrigena</name>
    <dbReference type="NCBI Taxonomy" id="574718"/>
    <lineage>
        <taxon>Bacteria</taxon>
        <taxon>Bacillati</taxon>
        <taxon>Actinomycetota</taxon>
        <taxon>Actinomycetes</taxon>
        <taxon>Micrococcales</taxon>
        <taxon>Intrasporangiaceae</taxon>
        <taxon>Terrabacter</taxon>
    </lineage>
</organism>
<evidence type="ECO:0000256" key="2">
    <source>
        <dbReference type="ARBA" id="ARBA00022777"/>
    </source>
</evidence>
<keyword evidence="4" id="KW-0472">Membrane</keyword>
<evidence type="ECO:0000259" key="6">
    <source>
        <dbReference type="Pfam" id="PF07730"/>
    </source>
</evidence>
<keyword evidence="2 7" id="KW-0418">Kinase</keyword>
<keyword evidence="4" id="KW-1133">Transmembrane helix</keyword>
<keyword evidence="1" id="KW-0808">Transferase</keyword>
<keyword evidence="8" id="KW-1185">Reference proteome</keyword>
<name>A0ABW3MTW8_9MICO</name>
<dbReference type="Pfam" id="PF07730">
    <property type="entry name" value="HisKA_3"/>
    <property type="match status" value="1"/>
</dbReference>
<gene>
    <name evidence="7" type="ORF">ACFQ2V_07490</name>
</gene>
<dbReference type="GO" id="GO:0016301">
    <property type="term" value="F:kinase activity"/>
    <property type="evidence" value="ECO:0007669"/>
    <property type="project" value="UniProtKB-KW"/>
</dbReference>
<evidence type="ECO:0000256" key="4">
    <source>
        <dbReference type="SAM" id="Phobius"/>
    </source>
</evidence>
<evidence type="ECO:0000256" key="1">
    <source>
        <dbReference type="ARBA" id="ARBA00022679"/>
    </source>
</evidence>
<dbReference type="EMBL" id="JBHTKH010000003">
    <property type="protein sequence ID" value="MFD1054143.1"/>
    <property type="molecule type" value="Genomic_DNA"/>
</dbReference>
<dbReference type="SUPFAM" id="SSF55874">
    <property type="entry name" value="ATPase domain of HSP90 chaperone/DNA topoisomerase II/histidine kinase"/>
    <property type="match status" value="1"/>
</dbReference>
<evidence type="ECO:0000313" key="7">
    <source>
        <dbReference type="EMBL" id="MFD1054143.1"/>
    </source>
</evidence>
<proteinExistence type="predicted"/>
<feature type="domain" description="Signal transduction histidine kinase subgroup 3 dimerisation and phosphoacceptor" evidence="6">
    <location>
        <begin position="206"/>
        <end position="272"/>
    </location>
</feature>
<protein>
    <submittedName>
        <fullName evidence="7">Sensor histidine kinase</fullName>
    </submittedName>
</protein>
<feature type="transmembrane region" description="Helical" evidence="4">
    <location>
        <begin position="162"/>
        <end position="182"/>
    </location>
</feature>
<dbReference type="Pfam" id="PF02518">
    <property type="entry name" value="HATPase_c"/>
    <property type="match status" value="1"/>
</dbReference>
<comment type="caution">
    <text evidence="7">The sequence shown here is derived from an EMBL/GenBank/DDBJ whole genome shotgun (WGS) entry which is preliminary data.</text>
</comment>
<keyword evidence="4" id="KW-0812">Transmembrane</keyword>
<dbReference type="PANTHER" id="PTHR24421">
    <property type="entry name" value="NITRATE/NITRITE SENSOR PROTEIN NARX-RELATED"/>
    <property type="match status" value="1"/>
</dbReference>
<dbReference type="InterPro" id="IPR050482">
    <property type="entry name" value="Sensor_HK_TwoCompSys"/>
</dbReference>
<evidence type="ECO:0000256" key="3">
    <source>
        <dbReference type="ARBA" id="ARBA00023012"/>
    </source>
</evidence>
<accession>A0ABW3MTW8</accession>
<dbReference type="InterPro" id="IPR036890">
    <property type="entry name" value="HATPase_C_sf"/>
</dbReference>
<dbReference type="Gene3D" id="3.30.565.10">
    <property type="entry name" value="Histidine kinase-like ATPase, C-terminal domain"/>
    <property type="match status" value="1"/>
</dbReference>
<dbReference type="Proteomes" id="UP001597046">
    <property type="component" value="Unassembled WGS sequence"/>
</dbReference>
<dbReference type="InterPro" id="IPR011712">
    <property type="entry name" value="Sig_transdc_His_kin_sub3_dim/P"/>
</dbReference>
<dbReference type="Gene3D" id="1.20.5.1930">
    <property type="match status" value="1"/>
</dbReference>
<keyword evidence="3" id="KW-0902">Two-component regulatory system</keyword>
<evidence type="ECO:0000259" key="5">
    <source>
        <dbReference type="Pfam" id="PF02518"/>
    </source>
</evidence>
<dbReference type="InterPro" id="IPR003594">
    <property type="entry name" value="HATPase_dom"/>
</dbReference>
<sequence>MSLAVNTAASDIALEDDSARGVSFARNVVAPLVNRAVRNGDRAASGILDAAMNSPLRDGALVRVKVWSQDGHVVWSDAARLHGERFVLEPEEAALFGTDAVLATFSDLSKAENAQEQAFDELLEVYAAARDSDGVPILVESYWNTDRIVRDEVVISIRTVPLALGLLTLFLLTLAPLALSLARRLDKAQTDRVALLQHALAASDTERRRISRELHDGVIQDLTSLGYVLPAVRKQLPDAAGPEKEVLRSLDERLRTDIASLRGIITDLYPVSLAREGLAAAVEQLAAPARTRGIEVLVEVQPGLQAVSREALQLAYQVIREGLRNVVKHARASSVRIVAVRDGGDVVVTVDDDGLRGPEAAPGDGHLGLRLLEDCVTEIGGSFSVGASGLGGTRLAARFPAMFVWSWAR</sequence>